<reference evidence="3" key="1">
    <citation type="journal article" date="2019" name="Int. J. Syst. Evol. Microbiol.">
        <title>The Global Catalogue of Microorganisms (GCM) 10K type strain sequencing project: providing services to taxonomists for standard genome sequencing and annotation.</title>
        <authorList>
            <consortium name="The Broad Institute Genomics Platform"/>
            <consortium name="The Broad Institute Genome Sequencing Center for Infectious Disease"/>
            <person name="Wu L."/>
            <person name="Ma J."/>
        </authorList>
    </citation>
    <scope>NUCLEOTIDE SEQUENCE [LARGE SCALE GENOMIC DNA]</scope>
    <source>
        <strain evidence="3">KCTC 42441</strain>
    </source>
</reference>
<dbReference type="Proteomes" id="UP001595705">
    <property type="component" value="Unassembled WGS sequence"/>
</dbReference>
<dbReference type="PROSITE" id="PS51257">
    <property type="entry name" value="PROKAR_LIPOPROTEIN"/>
    <property type="match status" value="1"/>
</dbReference>
<dbReference type="InterPro" id="IPR011990">
    <property type="entry name" value="TPR-like_helical_dom_sf"/>
</dbReference>
<protein>
    <submittedName>
        <fullName evidence="2">Type IV pilus biogenesis/stability protein PilW</fullName>
    </submittedName>
</protein>
<proteinExistence type="predicted"/>
<dbReference type="InterPro" id="IPR013360">
    <property type="entry name" value="Pilus_4_PilW"/>
</dbReference>
<evidence type="ECO:0000313" key="3">
    <source>
        <dbReference type="Proteomes" id="UP001595705"/>
    </source>
</evidence>
<feature type="chain" id="PRO_5046477259" evidence="1">
    <location>
        <begin position="20"/>
        <end position="271"/>
    </location>
</feature>
<evidence type="ECO:0000256" key="1">
    <source>
        <dbReference type="SAM" id="SignalP"/>
    </source>
</evidence>
<dbReference type="Gene3D" id="1.25.40.10">
    <property type="entry name" value="Tetratricopeptide repeat domain"/>
    <property type="match status" value="1"/>
</dbReference>
<comment type="caution">
    <text evidence="2">The sequence shown here is derived from an EMBL/GenBank/DDBJ whole genome shotgun (WGS) entry which is preliminary data.</text>
</comment>
<dbReference type="SMART" id="SM00028">
    <property type="entry name" value="TPR"/>
    <property type="match status" value="3"/>
</dbReference>
<dbReference type="SUPFAM" id="SSF48452">
    <property type="entry name" value="TPR-like"/>
    <property type="match status" value="1"/>
</dbReference>
<sequence>MRPLSAIACVVALVLLASACSRLTFIKPDMGSRDYEDLTPDYEFRDTPETKRRTEVRGHLALATNALRRGLLDEAAKEAGAALEIDERSADANTLLAVVEDRRGNNERAGGYYARAAELAPEQGTALNNYGAWLCGNGRAAESLAWFDRALADPIYRQRASALANAGSCALKAGQTANVERNLREALSLDPVDATALEALARYQYRNGHYMDARAFSQRRLAAAPATPAVLLLASQIEEKLGDRAAAARYVQRLRAEFPQSGTVQSGGSSQ</sequence>
<dbReference type="NCBIfam" id="TIGR02521">
    <property type="entry name" value="type_IV_pilW"/>
    <property type="match status" value="1"/>
</dbReference>
<dbReference type="Pfam" id="PF13432">
    <property type="entry name" value="TPR_16"/>
    <property type="match status" value="1"/>
</dbReference>
<feature type="signal peptide" evidence="1">
    <location>
        <begin position="1"/>
        <end position="19"/>
    </location>
</feature>
<evidence type="ECO:0000313" key="2">
    <source>
        <dbReference type="EMBL" id="MFC3715618.1"/>
    </source>
</evidence>
<name>A0ABV7XK13_9GAMM</name>
<gene>
    <name evidence="2" type="primary">pilW</name>
    <name evidence="2" type="ORF">ACFONC_05585</name>
</gene>
<organism evidence="2 3">
    <name type="scientific">Luteimonas soli</name>
    <dbReference type="NCBI Taxonomy" id="1648966"/>
    <lineage>
        <taxon>Bacteria</taxon>
        <taxon>Pseudomonadati</taxon>
        <taxon>Pseudomonadota</taxon>
        <taxon>Gammaproteobacteria</taxon>
        <taxon>Lysobacterales</taxon>
        <taxon>Lysobacteraceae</taxon>
        <taxon>Luteimonas</taxon>
    </lineage>
</organism>
<keyword evidence="1" id="KW-0732">Signal</keyword>
<dbReference type="InterPro" id="IPR019734">
    <property type="entry name" value="TPR_rpt"/>
</dbReference>
<accession>A0ABV7XK13</accession>
<dbReference type="RefSeq" id="WP_386742722.1">
    <property type="nucleotide sequence ID" value="NZ_JBHRYA010000003.1"/>
</dbReference>
<keyword evidence="3" id="KW-1185">Reference proteome</keyword>
<dbReference type="EMBL" id="JBHRYA010000003">
    <property type="protein sequence ID" value="MFC3715618.1"/>
    <property type="molecule type" value="Genomic_DNA"/>
</dbReference>